<sequence>MILTVAKLDFFCYYLFVNAQAFHKDSRQQSAGGFSGYGWLVLITR</sequence>
<dbReference type="STRING" id="1576480.XU08_C0001G0114"/>
<name>A0A0T5ZY26_UNCKA</name>
<protein>
    <submittedName>
        <fullName evidence="1">Uncharacterized protein</fullName>
    </submittedName>
</protein>
<comment type="caution">
    <text evidence="1">The sequence shown here is derived from an EMBL/GenBank/DDBJ whole genome shotgun (WGS) entry which is preliminary data.</text>
</comment>
<proteinExistence type="predicted"/>
<accession>A0A0T5ZY26</accession>
<evidence type="ECO:0000313" key="2">
    <source>
        <dbReference type="Proteomes" id="UP000051297"/>
    </source>
</evidence>
<dbReference type="Proteomes" id="UP000051297">
    <property type="component" value="Unassembled WGS sequence"/>
</dbReference>
<dbReference type="EMBL" id="LDXK01000001">
    <property type="protein sequence ID" value="KRT67705.1"/>
    <property type="molecule type" value="Genomic_DNA"/>
</dbReference>
<reference evidence="1 2" key="1">
    <citation type="submission" date="2015-05" db="EMBL/GenBank/DDBJ databases">
        <title>Critical biogeochemical functions in the subsurface are associated with bacteria from new phyla and little studied lineages.</title>
        <authorList>
            <person name="Hug L.A."/>
            <person name="Thomas B.C."/>
            <person name="Sharon I."/>
            <person name="Brown C.T."/>
            <person name="Sharma R."/>
            <person name="Hettich R.L."/>
            <person name="Wilkins M.J."/>
            <person name="Williams K.H."/>
            <person name="Singh A."/>
            <person name="Banfield J.F."/>
        </authorList>
    </citation>
    <scope>NUCLEOTIDE SEQUENCE [LARGE SCALE GENOMIC DNA]</scope>
    <source>
        <strain evidence="1">CSP1-7</strain>
    </source>
</reference>
<gene>
    <name evidence="1" type="ORF">XU08_C0001G0114</name>
</gene>
<dbReference type="AlphaFoldDB" id="A0A0T5ZY26"/>
<organism evidence="1 2">
    <name type="scientific">candidate division WWE3 bacterium CSP1-7</name>
    <dbReference type="NCBI Taxonomy" id="1576480"/>
    <lineage>
        <taxon>Bacteria</taxon>
        <taxon>Katanobacteria</taxon>
    </lineage>
</organism>
<evidence type="ECO:0000313" key="1">
    <source>
        <dbReference type="EMBL" id="KRT67705.1"/>
    </source>
</evidence>